<organism evidence="1 2">
    <name type="scientific">Penicillium camemberti (strain FM 013)</name>
    <dbReference type="NCBI Taxonomy" id="1429867"/>
    <lineage>
        <taxon>Eukaryota</taxon>
        <taxon>Fungi</taxon>
        <taxon>Dikarya</taxon>
        <taxon>Ascomycota</taxon>
        <taxon>Pezizomycotina</taxon>
        <taxon>Eurotiomycetes</taxon>
        <taxon>Eurotiomycetidae</taxon>
        <taxon>Eurotiales</taxon>
        <taxon>Aspergillaceae</taxon>
        <taxon>Penicillium</taxon>
    </lineage>
</organism>
<sequence length="58" mass="6482">MILPILLPSTKFDSLNSVIYKLTLLLSASSERAWGSHVHTLPAQYFIITFPVHSLDVV</sequence>
<dbReference type="Proteomes" id="UP000053732">
    <property type="component" value="Unassembled WGS sequence"/>
</dbReference>
<evidence type="ECO:0000313" key="1">
    <source>
        <dbReference type="EMBL" id="CRL21302.1"/>
    </source>
</evidence>
<gene>
    <name evidence="1" type="ORF">PCAMFM013_S005g000466</name>
</gene>
<dbReference type="EMBL" id="HG793138">
    <property type="protein sequence ID" value="CRL21302.1"/>
    <property type="molecule type" value="Genomic_DNA"/>
</dbReference>
<proteinExistence type="predicted"/>
<reference evidence="1 2" key="1">
    <citation type="journal article" date="2014" name="Nat. Commun.">
        <title>Multiple recent horizontal transfers of a large genomic region in cheese making fungi.</title>
        <authorList>
            <person name="Cheeseman K."/>
            <person name="Ropars J."/>
            <person name="Renault P."/>
            <person name="Dupont J."/>
            <person name="Gouzy J."/>
            <person name="Branca A."/>
            <person name="Abraham A.L."/>
            <person name="Ceppi M."/>
            <person name="Conseiller E."/>
            <person name="Debuchy R."/>
            <person name="Malagnac F."/>
            <person name="Goarin A."/>
            <person name="Silar P."/>
            <person name="Lacoste S."/>
            <person name="Sallet E."/>
            <person name="Bensimon A."/>
            <person name="Giraud T."/>
            <person name="Brygoo Y."/>
        </authorList>
    </citation>
    <scope>NUCLEOTIDE SEQUENCE [LARGE SCALE GENOMIC DNA]</scope>
    <source>
        <strain evidence="2">FM 013</strain>
    </source>
</reference>
<name>A0A0G4P4T3_PENC3</name>
<evidence type="ECO:0000313" key="2">
    <source>
        <dbReference type="Proteomes" id="UP000053732"/>
    </source>
</evidence>
<protein>
    <submittedName>
        <fullName evidence="1">Str. FM013</fullName>
    </submittedName>
</protein>
<dbReference type="AlphaFoldDB" id="A0A0G4P4T3"/>
<keyword evidence="2" id="KW-1185">Reference proteome</keyword>
<accession>A0A0G4P4T3</accession>